<reference evidence="4 5" key="1">
    <citation type="submission" date="2020-07" db="EMBL/GenBank/DDBJ databases">
        <title>Sequencing the genomes of 1000 actinobacteria strains.</title>
        <authorList>
            <person name="Klenk H.-P."/>
        </authorList>
    </citation>
    <scope>NUCLEOTIDE SEQUENCE [LARGE SCALE GENOMIC DNA]</scope>
    <source>
        <strain evidence="4 5">DSM 24662</strain>
    </source>
</reference>
<evidence type="ECO:0000256" key="1">
    <source>
        <dbReference type="ARBA" id="ARBA00022801"/>
    </source>
</evidence>
<dbReference type="SMART" id="SM00849">
    <property type="entry name" value="Lactamase_B"/>
    <property type="match status" value="1"/>
</dbReference>
<dbReference type="AlphaFoldDB" id="A0A7Y9KMM8"/>
<dbReference type="Pfam" id="PF00753">
    <property type="entry name" value="Lactamase_B"/>
    <property type="match status" value="1"/>
</dbReference>
<evidence type="ECO:0000313" key="4">
    <source>
        <dbReference type="EMBL" id="NYE21503.1"/>
    </source>
</evidence>
<dbReference type="Pfam" id="PF10996">
    <property type="entry name" value="Beta-Casp"/>
    <property type="match status" value="1"/>
</dbReference>
<feature type="domain" description="Metallo-beta-lactamase" evidence="2">
    <location>
        <begin position="23"/>
        <end position="236"/>
    </location>
</feature>
<evidence type="ECO:0000259" key="2">
    <source>
        <dbReference type="SMART" id="SM00849"/>
    </source>
</evidence>
<dbReference type="GO" id="GO:0016787">
    <property type="term" value="F:hydrolase activity"/>
    <property type="evidence" value="ECO:0007669"/>
    <property type="project" value="UniProtKB-KW"/>
</dbReference>
<comment type="caution">
    <text evidence="4">The sequence shown here is derived from an EMBL/GenBank/DDBJ whole genome shotgun (WGS) entry which is preliminary data.</text>
</comment>
<dbReference type="InterPro" id="IPR001279">
    <property type="entry name" value="Metallo-B-lactamas"/>
</dbReference>
<dbReference type="InterPro" id="IPR022712">
    <property type="entry name" value="Beta_Casp"/>
</dbReference>
<name>A0A7Y9KMM8_9MICO</name>
<dbReference type="EMBL" id="JACCBV010000001">
    <property type="protein sequence ID" value="NYE21503.1"/>
    <property type="molecule type" value="Genomic_DNA"/>
</dbReference>
<dbReference type="CDD" id="cd16295">
    <property type="entry name" value="TTHA0252-CPSF-like_MBL-fold"/>
    <property type="match status" value="1"/>
</dbReference>
<keyword evidence="5" id="KW-1185">Reference proteome</keyword>
<dbReference type="RefSeq" id="WP_179492175.1">
    <property type="nucleotide sequence ID" value="NZ_JACCBV010000001.1"/>
</dbReference>
<dbReference type="SUPFAM" id="SSF56281">
    <property type="entry name" value="Metallo-hydrolase/oxidoreductase"/>
    <property type="match status" value="1"/>
</dbReference>
<gene>
    <name evidence="4" type="ORF">BJ991_003531</name>
</gene>
<dbReference type="Gene3D" id="3.40.50.10890">
    <property type="match status" value="1"/>
</dbReference>
<dbReference type="SMART" id="SM01027">
    <property type="entry name" value="Beta-Casp"/>
    <property type="match status" value="1"/>
</dbReference>
<proteinExistence type="predicted"/>
<accession>A0A7Y9KMM8</accession>
<dbReference type="Proteomes" id="UP000576969">
    <property type="component" value="Unassembled WGS sequence"/>
</dbReference>
<dbReference type="InterPro" id="IPR011108">
    <property type="entry name" value="RMMBL"/>
</dbReference>
<dbReference type="InterPro" id="IPR036866">
    <property type="entry name" value="RibonucZ/Hydroxyglut_hydro"/>
</dbReference>
<protein>
    <submittedName>
        <fullName evidence="4">Metallo-beta-lactamase family protein</fullName>
    </submittedName>
</protein>
<dbReference type="Gene3D" id="3.60.15.10">
    <property type="entry name" value="Ribonuclease Z/Hydroxyacylglutathione hydrolase-like"/>
    <property type="match status" value="1"/>
</dbReference>
<organism evidence="4 5">
    <name type="scientific">Microbacterium immunditiarum</name>
    <dbReference type="NCBI Taxonomy" id="337480"/>
    <lineage>
        <taxon>Bacteria</taxon>
        <taxon>Bacillati</taxon>
        <taxon>Actinomycetota</taxon>
        <taxon>Actinomycetes</taxon>
        <taxon>Micrococcales</taxon>
        <taxon>Microbacteriaceae</taxon>
        <taxon>Microbacterium</taxon>
    </lineage>
</organism>
<sequence>MRGQSDPGGAPTLQFLGGADSVTGSRFLIEFESTRLLVDCGMFQGYKVLRERNRAPFPIAPDSITAVVLTHAHLDHSGYVPALVRDGFSGPVYATAGTTDLAGIMLPDSGYLAEEEAKRAERHGYSKHAKPRPLYTAEDAERSLQSFVSVDFDAPRDVGRGIRFTLIPAGHILGASGVRVEVGGRSVRFTGDLGRPHDPIMLPPRPLEHADVFVTESTYGDRTHPTIDPEEVLADVVNRVVKRGGVVLIPAFAVGRTETVLYHLSRLIDSGRVPDVPVYLNSPMAIDAAGIYQRYPHEHRVDPQRFRRMYDLANLVHDVDESKLLNLRGGPMIILSASGMLTGGRILHHLAAYGGDRKNAIVLVGYQAGGTRGSALLGGATSLRIFGGDVQIRAEVVSIDGMSAHADADELFEWLSAVDAPPEIAYAVHGEREAADSLRARLKQRLGWQARVPEHLERVRI</sequence>
<dbReference type="Pfam" id="PF07521">
    <property type="entry name" value="RMMBL"/>
    <property type="match status" value="1"/>
</dbReference>
<evidence type="ECO:0000259" key="3">
    <source>
        <dbReference type="SMART" id="SM01027"/>
    </source>
</evidence>
<dbReference type="InterPro" id="IPR050698">
    <property type="entry name" value="MBL"/>
</dbReference>
<dbReference type="PANTHER" id="PTHR11203">
    <property type="entry name" value="CLEAVAGE AND POLYADENYLATION SPECIFICITY FACTOR FAMILY MEMBER"/>
    <property type="match status" value="1"/>
</dbReference>
<dbReference type="GO" id="GO:0004521">
    <property type="term" value="F:RNA endonuclease activity"/>
    <property type="evidence" value="ECO:0007669"/>
    <property type="project" value="TreeGrafter"/>
</dbReference>
<keyword evidence="1" id="KW-0378">Hydrolase</keyword>
<feature type="domain" description="Beta-Casp" evidence="3">
    <location>
        <begin position="257"/>
        <end position="376"/>
    </location>
</feature>
<evidence type="ECO:0000313" key="5">
    <source>
        <dbReference type="Proteomes" id="UP000576969"/>
    </source>
</evidence>
<dbReference type="PANTHER" id="PTHR11203:SF37">
    <property type="entry name" value="INTEGRATOR COMPLEX SUBUNIT 11"/>
    <property type="match status" value="1"/>
</dbReference>